<dbReference type="RefSeq" id="WP_077833482.1">
    <property type="nucleotide sequence ID" value="NZ_CP096983.1"/>
</dbReference>
<accession>A0A1S8MAP7</accession>
<dbReference type="AlphaFoldDB" id="A0A1S8MAP7"/>
<sequence>MFTSTITLGNNKKVFAESAPALSGFSIVGFTDDEILDKYGRNNYVYYDASYASQVSLHGSNIYIVTEQIGYGNSAAYYIDGDYYGHGRTVNSIALEKNNIAYGFMNMDEIDNLKPGKHTIKVICTSENPVRQGTTLVYPTLSDTITLTVETQ</sequence>
<gene>
    <name evidence="1" type="ORF">CROST_006600</name>
</gene>
<evidence type="ECO:0000313" key="2">
    <source>
        <dbReference type="Proteomes" id="UP000190951"/>
    </source>
</evidence>
<dbReference type="EMBL" id="CP096983">
    <property type="protein sequence ID" value="URZ09952.1"/>
    <property type="molecule type" value="Genomic_DNA"/>
</dbReference>
<organism evidence="1 2">
    <name type="scientific">Clostridium felsineum</name>
    <dbReference type="NCBI Taxonomy" id="36839"/>
    <lineage>
        <taxon>Bacteria</taxon>
        <taxon>Bacillati</taxon>
        <taxon>Bacillota</taxon>
        <taxon>Clostridia</taxon>
        <taxon>Eubacteriales</taxon>
        <taxon>Clostridiaceae</taxon>
        <taxon>Clostridium</taxon>
    </lineage>
</organism>
<dbReference type="STRING" id="84029.CROST_23320"/>
<proteinExistence type="predicted"/>
<name>A0A1S8MAP7_9CLOT</name>
<evidence type="ECO:0000313" key="1">
    <source>
        <dbReference type="EMBL" id="URZ09952.1"/>
    </source>
</evidence>
<dbReference type="Proteomes" id="UP000190951">
    <property type="component" value="Chromosome"/>
</dbReference>
<protein>
    <submittedName>
        <fullName evidence="1">Uncharacterized protein</fullName>
    </submittedName>
</protein>
<reference evidence="1 2" key="1">
    <citation type="submission" date="2022-04" db="EMBL/GenBank/DDBJ databases">
        <title>Genome sequence of C. roseum typestrain.</title>
        <authorList>
            <person name="Poehlein A."/>
            <person name="Schoch T."/>
            <person name="Duerre P."/>
            <person name="Daniel R."/>
        </authorList>
    </citation>
    <scope>NUCLEOTIDE SEQUENCE [LARGE SCALE GENOMIC DNA]</scope>
    <source>
        <strain evidence="1 2">DSM 7320</strain>
    </source>
</reference>
<dbReference type="Gene3D" id="2.60.120.260">
    <property type="entry name" value="Galactose-binding domain-like"/>
    <property type="match status" value="1"/>
</dbReference>
<keyword evidence="2" id="KW-1185">Reference proteome</keyword>
<dbReference type="KEGG" id="crw:CROST_006600"/>